<dbReference type="GO" id="GO:0015095">
    <property type="term" value="F:magnesium ion transmembrane transporter activity"/>
    <property type="evidence" value="ECO:0007669"/>
    <property type="project" value="UniProtKB-UniRule"/>
</dbReference>
<evidence type="ECO:0000256" key="1">
    <source>
        <dbReference type="ARBA" id="ARBA00004651"/>
    </source>
</evidence>
<keyword evidence="7 8" id="KW-0472">Membrane</keyword>
<evidence type="ECO:0000256" key="6">
    <source>
        <dbReference type="ARBA" id="ARBA00022989"/>
    </source>
</evidence>
<dbReference type="PANTHER" id="PTHR46494:SF1">
    <property type="entry name" value="CORA FAMILY METAL ION TRANSPORTER (EUROFUNG)"/>
    <property type="match status" value="1"/>
</dbReference>
<keyword evidence="3 8" id="KW-0813">Transport</keyword>
<gene>
    <name evidence="8" type="primary">corA</name>
    <name evidence="9" type="ORF">N47_D30320</name>
</gene>
<dbReference type="InterPro" id="IPR045861">
    <property type="entry name" value="CorA_cytoplasmic_dom"/>
</dbReference>
<keyword evidence="5 8" id="KW-0812">Transmembrane</keyword>
<dbReference type="InterPro" id="IPR004488">
    <property type="entry name" value="Mg/Co-transport_prot_CorA"/>
</dbReference>
<dbReference type="SUPFAM" id="SSF144083">
    <property type="entry name" value="Magnesium transport protein CorA, transmembrane region"/>
    <property type="match status" value="1"/>
</dbReference>
<evidence type="ECO:0000256" key="7">
    <source>
        <dbReference type="ARBA" id="ARBA00023136"/>
    </source>
</evidence>
<keyword evidence="4 8" id="KW-1003">Cell membrane</keyword>
<dbReference type="Gene3D" id="3.30.460.20">
    <property type="entry name" value="CorA soluble domain-like"/>
    <property type="match status" value="1"/>
</dbReference>
<organism evidence="9">
    <name type="scientific">uncultured Desulfobacterium sp</name>
    <dbReference type="NCBI Taxonomy" id="201089"/>
    <lineage>
        <taxon>Bacteria</taxon>
        <taxon>Pseudomonadati</taxon>
        <taxon>Thermodesulfobacteriota</taxon>
        <taxon>Desulfobacteria</taxon>
        <taxon>Desulfobacterales</taxon>
        <taxon>Desulfobacteriaceae</taxon>
        <taxon>Desulfobacterium</taxon>
        <taxon>environmental samples</taxon>
    </lineage>
</organism>
<keyword evidence="8" id="KW-0406">Ion transport</keyword>
<dbReference type="PANTHER" id="PTHR46494">
    <property type="entry name" value="CORA FAMILY METAL ION TRANSPORTER (EUROFUNG)"/>
    <property type="match status" value="1"/>
</dbReference>
<feature type="transmembrane region" description="Helical" evidence="8">
    <location>
        <begin position="344"/>
        <end position="364"/>
    </location>
</feature>
<keyword evidence="6 8" id="KW-1133">Transmembrane helix</keyword>
<comment type="subcellular location">
    <subcellularLocation>
        <location evidence="1">Cell membrane</location>
        <topology evidence="1">Multi-pass membrane protein</topology>
    </subcellularLocation>
    <subcellularLocation>
        <location evidence="8">Membrane</location>
        <topology evidence="8">Multi-pass membrane protein</topology>
    </subcellularLocation>
</comment>
<evidence type="ECO:0000256" key="8">
    <source>
        <dbReference type="RuleBase" id="RU362010"/>
    </source>
</evidence>
<evidence type="ECO:0000313" key="9">
    <source>
        <dbReference type="EMBL" id="CBX30223.1"/>
    </source>
</evidence>
<feature type="transmembrane region" description="Helical" evidence="8">
    <location>
        <begin position="312"/>
        <end position="332"/>
    </location>
</feature>
<comment type="similarity">
    <text evidence="2 8">Belongs to the CorA metal ion transporter (MIT) (TC 1.A.35) family.</text>
</comment>
<dbReference type="InterPro" id="IPR045863">
    <property type="entry name" value="CorA_TM1_TM2"/>
</dbReference>
<dbReference type="GO" id="GO:0050897">
    <property type="term" value="F:cobalt ion binding"/>
    <property type="evidence" value="ECO:0007669"/>
    <property type="project" value="TreeGrafter"/>
</dbReference>
<evidence type="ECO:0000256" key="2">
    <source>
        <dbReference type="ARBA" id="ARBA00009765"/>
    </source>
</evidence>
<dbReference type="NCBIfam" id="TIGR00383">
    <property type="entry name" value="corA"/>
    <property type="match status" value="1"/>
</dbReference>
<comment type="function">
    <text evidence="8">Mediates influx of magnesium ions.</text>
</comment>
<sequence>MTFRLKNMTKLNLKTSGISKLLPKTSKPASAPGTVTYIGKKQEQPVKLHMIDYNETDFTEKDLVSLTECLPFKESPTVTWLNYTGVHDIQNINEVGEIFQIHPLVLSDIANTTQRPKVEEYDNHIFIVIKMSYFKENTGEVFLEQVSLLLGKDYVISFQENDTDVLDGLRERIRNGKGKVRRLGSDYLLYCIIDSVVDHYFSVLENIGGQIELLEEELMLNASQELLSKIYRLKQELIYLRKSIWPMREVVNTIQRCEHDLINEGIYVYMRDVYDHTIQVVETVETFRDMTSGMLDLYLSTMSNKMNEIMKVLTIFAAIFIPLTFIAGIYGMNFEFMPELKWRFSYPAWWVFTIALALIMLVYFKKKKWI</sequence>
<accession>E1YHV4</accession>
<dbReference type="SUPFAM" id="SSF143865">
    <property type="entry name" value="CorA soluble domain-like"/>
    <property type="match status" value="1"/>
</dbReference>
<protein>
    <recommendedName>
        <fullName evidence="8">Magnesium transport protein CorA</fullName>
    </recommendedName>
</protein>
<dbReference type="GO" id="GO:0015087">
    <property type="term" value="F:cobalt ion transmembrane transporter activity"/>
    <property type="evidence" value="ECO:0007669"/>
    <property type="project" value="UniProtKB-UniRule"/>
</dbReference>
<dbReference type="AlphaFoldDB" id="E1YHV4"/>
<keyword evidence="8" id="KW-0460">Magnesium</keyword>
<evidence type="ECO:0000256" key="4">
    <source>
        <dbReference type="ARBA" id="ARBA00022475"/>
    </source>
</evidence>
<dbReference type="GO" id="GO:0000287">
    <property type="term" value="F:magnesium ion binding"/>
    <property type="evidence" value="ECO:0007669"/>
    <property type="project" value="TreeGrafter"/>
</dbReference>
<dbReference type="GO" id="GO:0005886">
    <property type="term" value="C:plasma membrane"/>
    <property type="evidence" value="ECO:0007669"/>
    <property type="project" value="UniProtKB-SubCell"/>
</dbReference>
<evidence type="ECO:0000256" key="3">
    <source>
        <dbReference type="ARBA" id="ARBA00022448"/>
    </source>
</evidence>
<evidence type="ECO:0000256" key="5">
    <source>
        <dbReference type="ARBA" id="ARBA00022692"/>
    </source>
</evidence>
<dbReference type="FunFam" id="1.20.58.340:FF:000012">
    <property type="entry name" value="Magnesium transport protein CorA"/>
    <property type="match status" value="1"/>
</dbReference>
<dbReference type="InterPro" id="IPR002523">
    <property type="entry name" value="MgTranspt_CorA/ZnTranspt_ZntB"/>
</dbReference>
<proteinExistence type="inferred from homology"/>
<name>E1YHV4_9BACT</name>
<dbReference type="Pfam" id="PF01544">
    <property type="entry name" value="CorA"/>
    <property type="match status" value="1"/>
</dbReference>
<dbReference type="Gene3D" id="1.20.58.340">
    <property type="entry name" value="Magnesium transport protein CorA, transmembrane region"/>
    <property type="match status" value="2"/>
</dbReference>
<dbReference type="EMBL" id="FR695874">
    <property type="protein sequence ID" value="CBX30223.1"/>
    <property type="molecule type" value="Genomic_DNA"/>
</dbReference>
<dbReference type="CDD" id="cd12828">
    <property type="entry name" value="TmCorA-like_1"/>
    <property type="match status" value="1"/>
</dbReference>
<reference evidence="9" key="1">
    <citation type="journal article" date="2011" name="Environ. Microbiol.">
        <title>Genomic insights into the metabolic potential of the polycyclic aromatic hydrocarbon degrading sulfate-reducing Deltaproteobacterium N47.</title>
        <authorList>
            <person name="Bergmann F."/>
            <person name="Selesi D."/>
            <person name="Weinmaier T."/>
            <person name="Tischler P."/>
            <person name="Rattei T."/>
            <person name="Meckenstock R.U."/>
        </authorList>
    </citation>
    <scope>NUCLEOTIDE SEQUENCE</scope>
</reference>